<organism evidence="1 2">
    <name type="scientific">Euzebya pacifica</name>
    <dbReference type="NCBI Taxonomy" id="1608957"/>
    <lineage>
        <taxon>Bacteria</taxon>
        <taxon>Bacillati</taxon>
        <taxon>Actinomycetota</taxon>
        <taxon>Nitriliruptoria</taxon>
        <taxon>Euzebyales</taxon>
    </lineage>
</organism>
<dbReference type="AlphaFoldDB" id="A0A346Y6C9"/>
<protein>
    <submittedName>
        <fullName evidence="1">Uncharacterized protein</fullName>
    </submittedName>
</protein>
<accession>A0A346Y6C9</accession>
<evidence type="ECO:0000313" key="2">
    <source>
        <dbReference type="Proteomes" id="UP000264006"/>
    </source>
</evidence>
<dbReference type="EMBL" id="CP031166">
    <property type="protein sequence ID" value="AXV10026.1"/>
    <property type="molecule type" value="Genomic_DNA"/>
</dbReference>
<gene>
    <name evidence="1" type="ORF">DVS28_b0256</name>
</gene>
<reference evidence="1 2" key="1">
    <citation type="submission" date="2018-09" db="EMBL/GenBank/DDBJ databases">
        <title>Complete genome sequence of Euzebya sp. DY32-46 isolated from seawater of Pacific Ocean.</title>
        <authorList>
            <person name="Xu L."/>
            <person name="Wu Y.-H."/>
            <person name="Xu X.-W."/>
        </authorList>
    </citation>
    <scope>NUCLEOTIDE SEQUENCE [LARGE SCALE GENOMIC DNA]</scope>
    <source>
        <strain evidence="1 2">DY32-46</strain>
        <plasmid evidence="2">pedy32-46i</plasmid>
    </source>
</reference>
<geneLocation type="plasmid" evidence="2">
    <name>pedy32-46i</name>
</geneLocation>
<dbReference type="RefSeq" id="WP_281273565.1">
    <property type="nucleotide sequence ID" value="NZ_CP031166.1"/>
</dbReference>
<dbReference type="KEGG" id="euz:DVS28_b0256"/>
<proteinExistence type="predicted"/>
<evidence type="ECO:0000313" key="1">
    <source>
        <dbReference type="EMBL" id="AXV10026.1"/>
    </source>
</evidence>
<sequence length="44" mass="4750">MTTVRQLVGLIEPMTVEAWLATTSAANPHPDLTRDLVVRGFLAG</sequence>
<name>A0A346Y6C9_9ACTN</name>
<dbReference type="Proteomes" id="UP000264006">
    <property type="component" value="Plasmid pEDY32-46I"/>
</dbReference>
<keyword evidence="2" id="KW-1185">Reference proteome</keyword>
<keyword evidence="1" id="KW-0614">Plasmid</keyword>